<dbReference type="InterPro" id="IPR046580">
    <property type="entry name" value="DUF6640"/>
</dbReference>
<protein>
    <recommendedName>
        <fullName evidence="4">Acetyltransferase</fullName>
    </recommendedName>
</protein>
<name>A0A6A6UII3_9PEZI</name>
<organism evidence="2 3">
    <name type="scientific">Microthyrium microscopicum</name>
    <dbReference type="NCBI Taxonomy" id="703497"/>
    <lineage>
        <taxon>Eukaryota</taxon>
        <taxon>Fungi</taxon>
        <taxon>Dikarya</taxon>
        <taxon>Ascomycota</taxon>
        <taxon>Pezizomycotina</taxon>
        <taxon>Dothideomycetes</taxon>
        <taxon>Dothideomycetes incertae sedis</taxon>
        <taxon>Microthyriales</taxon>
        <taxon>Microthyriaceae</taxon>
        <taxon>Microthyrium</taxon>
    </lineage>
</organism>
<gene>
    <name evidence="2" type="ORF">BT63DRAFT_422997</name>
</gene>
<dbReference type="EMBL" id="MU004233">
    <property type="protein sequence ID" value="KAF2670694.1"/>
    <property type="molecule type" value="Genomic_DNA"/>
</dbReference>
<proteinExistence type="predicted"/>
<evidence type="ECO:0000313" key="2">
    <source>
        <dbReference type="EMBL" id="KAF2670694.1"/>
    </source>
</evidence>
<feature type="transmembrane region" description="Helical" evidence="1">
    <location>
        <begin position="52"/>
        <end position="70"/>
    </location>
</feature>
<accession>A0A6A6UII3</accession>
<keyword evidence="3" id="KW-1185">Reference proteome</keyword>
<evidence type="ECO:0000313" key="3">
    <source>
        <dbReference type="Proteomes" id="UP000799302"/>
    </source>
</evidence>
<feature type="transmembrane region" description="Helical" evidence="1">
    <location>
        <begin position="82"/>
        <end position="102"/>
    </location>
</feature>
<reference evidence="2" key="1">
    <citation type="journal article" date="2020" name="Stud. Mycol.">
        <title>101 Dothideomycetes genomes: a test case for predicting lifestyles and emergence of pathogens.</title>
        <authorList>
            <person name="Haridas S."/>
            <person name="Albert R."/>
            <person name="Binder M."/>
            <person name="Bloem J."/>
            <person name="Labutti K."/>
            <person name="Salamov A."/>
            <person name="Andreopoulos B."/>
            <person name="Baker S."/>
            <person name="Barry K."/>
            <person name="Bills G."/>
            <person name="Bluhm B."/>
            <person name="Cannon C."/>
            <person name="Castanera R."/>
            <person name="Culley D."/>
            <person name="Daum C."/>
            <person name="Ezra D."/>
            <person name="Gonzalez J."/>
            <person name="Henrissat B."/>
            <person name="Kuo A."/>
            <person name="Liang C."/>
            <person name="Lipzen A."/>
            <person name="Lutzoni F."/>
            <person name="Magnuson J."/>
            <person name="Mondo S."/>
            <person name="Nolan M."/>
            <person name="Ohm R."/>
            <person name="Pangilinan J."/>
            <person name="Park H.-J."/>
            <person name="Ramirez L."/>
            <person name="Alfaro M."/>
            <person name="Sun H."/>
            <person name="Tritt A."/>
            <person name="Yoshinaga Y."/>
            <person name="Zwiers L.-H."/>
            <person name="Turgeon B."/>
            <person name="Goodwin S."/>
            <person name="Spatafora J."/>
            <person name="Crous P."/>
            <person name="Grigoriev I."/>
        </authorList>
    </citation>
    <scope>NUCLEOTIDE SEQUENCE</scope>
    <source>
        <strain evidence="2">CBS 115976</strain>
    </source>
</reference>
<evidence type="ECO:0000256" key="1">
    <source>
        <dbReference type="SAM" id="Phobius"/>
    </source>
</evidence>
<keyword evidence="1" id="KW-1133">Transmembrane helix</keyword>
<dbReference type="Pfam" id="PF20345">
    <property type="entry name" value="DUF6640"/>
    <property type="match status" value="1"/>
</dbReference>
<dbReference type="AlphaFoldDB" id="A0A6A6UII3"/>
<dbReference type="Proteomes" id="UP000799302">
    <property type="component" value="Unassembled WGS sequence"/>
</dbReference>
<evidence type="ECO:0008006" key="4">
    <source>
        <dbReference type="Google" id="ProtNLM"/>
    </source>
</evidence>
<keyword evidence="1" id="KW-0812">Transmembrane</keyword>
<keyword evidence="1" id="KW-0472">Membrane</keyword>
<feature type="transmembrane region" description="Helical" evidence="1">
    <location>
        <begin position="122"/>
        <end position="138"/>
    </location>
</feature>
<sequence length="155" mass="17320">MSSKLLISTGRLVLSLVAIATSFGGFLADWNETHVKNPNWPPHARFHNGQTMSMGLCLGVLTFYLTWRVNTKSSPKEILDSTFLAALTGSVYYLTGISAIFYPGSGWTDPELDDGRMIAPQIPLFSSLFFLPWFAYLLERKRISNHIPSYKAKGQ</sequence>
<dbReference type="OrthoDB" id="2819018at2759"/>